<gene>
    <name evidence="2" type="ORF">CPELLU_LOCUS19457</name>
</gene>
<dbReference type="AlphaFoldDB" id="A0A9N9KC01"/>
<reference evidence="2" key="1">
    <citation type="submission" date="2021-06" db="EMBL/GenBank/DDBJ databases">
        <authorList>
            <person name="Kallberg Y."/>
            <person name="Tangrot J."/>
            <person name="Rosling A."/>
        </authorList>
    </citation>
    <scope>NUCLEOTIDE SEQUENCE</scope>
    <source>
        <strain evidence="2">FL966</strain>
    </source>
</reference>
<feature type="non-terminal residue" evidence="2">
    <location>
        <position position="1"/>
    </location>
</feature>
<protein>
    <submittedName>
        <fullName evidence="2">81_t:CDS:1</fullName>
    </submittedName>
</protein>
<dbReference type="EMBL" id="CAJVQA010046848">
    <property type="protein sequence ID" value="CAG8818549.1"/>
    <property type="molecule type" value="Genomic_DNA"/>
</dbReference>
<feature type="compositionally biased region" description="Basic and acidic residues" evidence="1">
    <location>
        <begin position="14"/>
        <end position="26"/>
    </location>
</feature>
<dbReference type="Proteomes" id="UP000789759">
    <property type="component" value="Unassembled WGS sequence"/>
</dbReference>
<feature type="compositionally biased region" description="Acidic residues" evidence="1">
    <location>
        <begin position="27"/>
        <end position="37"/>
    </location>
</feature>
<organism evidence="2 3">
    <name type="scientific">Cetraspora pellucida</name>
    <dbReference type="NCBI Taxonomy" id="1433469"/>
    <lineage>
        <taxon>Eukaryota</taxon>
        <taxon>Fungi</taxon>
        <taxon>Fungi incertae sedis</taxon>
        <taxon>Mucoromycota</taxon>
        <taxon>Glomeromycotina</taxon>
        <taxon>Glomeromycetes</taxon>
        <taxon>Diversisporales</taxon>
        <taxon>Gigasporaceae</taxon>
        <taxon>Cetraspora</taxon>
    </lineage>
</organism>
<sequence length="68" mass="8101">EIEQNLGDVNNQNSEKEDSKKSNTKEEDADMIENDYEEKVDEMYKGKMDYEAKEKVNKMYREDIEEAD</sequence>
<name>A0A9N9KC01_9GLOM</name>
<accession>A0A9N9KC01</accession>
<comment type="caution">
    <text evidence="2">The sequence shown here is derived from an EMBL/GenBank/DDBJ whole genome shotgun (WGS) entry which is preliminary data.</text>
</comment>
<feature type="region of interest" description="Disordered" evidence="1">
    <location>
        <begin position="1"/>
        <end position="37"/>
    </location>
</feature>
<evidence type="ECO:0000313" key="2">
    <source>
        <dbReference type="EMBL" id="CAG8818549.1"/>
    </source>
</evidence>
<proteinExistence type="predicted"/>
<keyword evidence="3" id="KW-1185">Reference proteome</keyword>
<evidence type="ECO:0000313" key="3">
    <source>
        <dbReference type="Proteomes" id="UP000789759"/>
    </source>
</evidence>
<evidence type="ECO:0000256" key="1">
    <source>
        <dbReference type="SAM" id="MobiDB-lite"/>
    </source>
</evidence>